<evidence type="ECO:0000313" key="2">
    <source>
        <dbReference type="Proteomes" id="UP000024284"/>
    </source>
</evidence>
<organism evidence="1 2">
    <name type="scientific">Sphingobium herbicidovorans (strain ATCC 700291 / DSM 11019 / CCUG 56400 / KCTC 2939 / LMG 18315 / NBRC 16415 / MH)</name>
    <name type="common">Sphingomonas herbicidovorans</name>
    <dbReference type="NCBI Taxonomy" id="1219045"/>
    <lineage>
        <taxon>Bacteria</taxon>
        <taxon>Pseudomonadati</taxon>
        <taxon>Pseudomonadota</taxon>
        <taxon>Alphaproteobacteria</taxon>
        <taxon>Sphingomonadales</taxon>
        <taxon>Sphingomonadaceae</taxon>
        <taxon>Sphingobium</taxon>
    </lineage>
</organism>
<evidence type="ECO:0000313" key="1">
    <source>
        <dbReference type="EMBL" id="KFG88637.1"/>
    </source>
</evidence>
<evidence type="ECO:0008006" key="3">
    <source>
        <dbReference type="Google" id="ProtNLM"/>
    </source>
</evidence>
<name>A0A086P5G9_SPHHM</name>
<dbReference type="Proteomes" id="UP000024284">
    <property type="component" value="Unassembled WGS sequence"/>
</dbReference>
<protein>
    <recommendedName>
        <fullName evidence="3">HEPN AbiU2-like domain-containing protein</fullName>
    </recommendedName>
</protein>
<dbReference type="PATRIC" id="fig|1219045.3.peg.3526"/>
<keyword evidence="2" id="KW-1185">Reference proteome</keyword>
<dbReference type="AlphaFoldDB" id="A0A086P5G9"/>
<dbReference type="eggNOG" id="ENOG502ZGIR">
    <property type="taxonomic scope" value="Bacteria"/>
</dbReference>
<gene>
    <name evidence="1" type="ORF">BV98_003471</name>
</gene>
<proteinExistence type="predicted"/>
<dbReference type="EMBL" id="JFZA02000056">
    <property type="protein sequence ID" value="KFG88637.1"/>
    <property type="molecule type" value="Genomic_DNA"/>
</dbReference>
<reference evidence="1" key="1">
    <citation type="submission" date="2014-08" db="EMBL/GenBank/DDBJ databases">
        <title>Draft genome sequences of Sphingobium herbicidovorans.</title>
        <authorList>
            <person name="Gan H.M."/>
            <person name="Gan H.Y."/>
            <person name="Savka M.A."/>
        </authorList>
    </citation>
    <scope>NUCLEOTIDE SEQUENCE [LARGE SCALE GENOMIC DNA]</scope>
    <source>
        <strain evidence="1">NBRC 16415</strain>
    </source>
</reference>
<comment type="caution">
    <text evidence="1">The sequence shown here is derived from an EMBL/GenBank/DDBJ whole genome shotgun (WGS) entry which is preliminary data.</text>
</comment>
<accession>A0A086P5G9</accession>
<dbReference type="STRING" id="76947.GCA_002080435_00201"/>
<sequence>MVRMATSSELIYFRSRILHGDLFLADSDLSAGTKLSSRWVAACKTALVALGELADLAPALQPLYREYPSLGETVKELASALRFAKYLRNVFAGHINDALIAKTYEWRPELRALPDKRDLTATAILNLFVLETAINTYVTEDGSHGMFESETDLLYPPDMERFLAWLSSTIRSAIQLCDDLGAATHSQVTPLGDGAEMFDAFRAAGLTDFERLKKGR</sequence>